<protein>
    <submittedName>
        <fullName evidence="1">Carboxymethylenebutenolidase</fullName>
    </submittedName>
</protein>
<dbReference type="Proteomes" id="UP000198658">
    <property type="component" value="Unassembled WGS sequence"/>
</dbReference>
<evidence type="ECO:0000313" key="2">
    <source>
        <dbReference type="Proteomes" id="UP000198658"/>
    </source>
</evidence>
<dbReference type="Pfam" id="PF07366">
    <property type="entry name" value="SnoaL"/>
    <property type="match status" value="1"/>
</dbReference>
<proteinExistence type="predicted"/>
<accession>A0A1H3VUX4</accession>
<dbReference type="InterPro" id="IPR032710">
    <property type="entry name" value="NTF2-like_dom_sf"/>
</dbReference>
<organism evidence="1 2">
    <name type="scientific">Microbulbifer marinus</name>
    <dbReference type="NCBI Taxonomy" id="658218"/>
    <lineage>
        <taxon>Bacteria</taxon>
        <taxon>Pseudomonadati</taxon>
        <taxon>Pseudomonadota</taxon>
        <taxon>Gammaproteobacteria</taxon>
        <taxon>Cellvibrionales</taxon>
        <taxon>Microbulbiferaceae</taxon>
        <taxon>Microbulbifer</taxon>
    </lineage>
</organism>
<dbReference type="SUPFAM" id="SSF54427">
    <property type="entry name" value="NTF2-like"/>
    <property type="match status" value="1"/>
</dbReference>
<sequence length="168" mass="18809">MWERHMAAEFEMKSIDATMETMVEHPFVNHVPVMTGGAGADGVRDFYSKHFLTGHPPDTEITPIARTVGEDRLVDELIHKFTHSIEMPWILPGVAPTNRRVEVAVVVVVQFEDGKIAGERIYWDQASVLAQIGLIDVETLPVCGVEASHKVVDHTSHPSNRLIELRHL</sequence>
<dbReference type="Gene3D" id="3.10.450.50">
    <property type="match status" value="1"/>
</dbReference>
<dbReference type="InterPro" id="IPR009959">
    <property type="entry name" value="Cyclase_SnoaL-like"/>
</dbReference>
<dbReference type="AlphaFoldDB" id="A0A1H3VUX4"/>
<keyword evidence="2" id="KW-1185">Reference proteome</keyword>
<dbReference type="EMBL" id="FNQO01000001">
    <property type="protein sequence ID" value="SDZ77922.1"/>
    <property type="molecule type" value="Genomic_DNA"/>
</dbReference>
<reference evidence="2" key="1">
    <citation type="submission" date="2016-10" db="EMBL/GenBank/DDBJ databases">
        <authorList>
            <person name="Varghese N."/>
            <person name="Submissions S."/>
        </authorList>
    </citation>
    <scope>NUCLEOTIDE SEQUENCE [LARGE SCALE GENOMIC DNA]</scope>
    <source>
        <strain evidence="2">CGMCC 1.10657</strain>
    </source>
</reference>
<dbReference type="STRING" id="658218.SAMN05216562_0241"/>
<gene>
    <name evidence="1" type="ORF">SAMN05216562_0241</name>
</gene>
<dbReference type="PANTHER" id="PTHR38436">
    <property type="entry name" value="POLYKETIDE CYCLASE SNOAL-LIKE DOMAIN"/>
    <property type="match status" value="1"/>
</dbReference>
<evidence type="ECO:0000313" key="1">
    <source>
        <dbReference type="EMBL" id="SDZ77922.1"/>
    </source>
</evidence>
<dbReference type="GO" id="GO:0030638">
    <property type="term" value="P:polyketide metabolic process"/>
    <property type="evidence" value="ECO:0007669"/>
    <property type="project" value="InterPro"/>
</dbReference>
<name>A0A1H3VUX4_9GAMM</name>
<dbReference type="PANTHER" id="PTHR38436:SF3">
    <property type="entry name" value="CARBOXYMETHYLENEBUTENOLIDASE-RELATED"/>
    <property type="match status" value="1"/>
</dbReference>